<evidence type="ECO:0000313" key="2">
    <source>
        <dbReference type="Proteomes" id="UP000821845"/>
    </source>
</evidence>
<organism evidence="1 2">
    <name type="scientific">Hyalomma asiaticum</name>
    <name type="common">Tick</name>
    <dbReference type="NCBI Taxonomy" id="266040"/>
    <lineage>
        <taxon>Eukaryota</taxon>
        <taxon>Metazoa</taxon>
        <taxon>Ecdysozoa</taxon>
        <taxon>Arthropoda</taxon>
        <taxon>Chelicerata</taxon>
        <taxon>Arachnida</taxon>
        <taxon>Acari</taxon>
        <taxon>Parasitiformes</taxon>
        <taxon>Ixodida</taxon>
        <taxon>Ixodoidea</taxon>
        <taxon>Ixodidae</taxon>
        <taxon>Hyalomminae</taxon>
        <taxon>Hyalomma</taxon>
    </lineage>
</organism>
<dbReference type="Proteomes" id="UP000821845">
    <property type="component" value="Chromosome 4"/>
</dbReference>
<gene>
    <name evidence="1" type="ORF">HPB50_024862</name>
</gene>
<accession>A0ACB7SIS0</accession>
<sequence>MPKCRRPCERGREYPSKCDICLCLHDIVTALRYERQSPAMDIKTVFIFALSAVLADMAQGQCGPTGSCSSGACQLGLTFPRLCGICVCVNMSASVVIALVLITVYSQEASASCLPSLPCRCPCELGLEYPSNCGICVCRAMSVKVVAGLVLLFFYCDSVSEVMSLKVVAVLVLLSIYCHVTSGYLINTATDGTCLPSLPCHCPCELGLESSSGCGLCVCPPSCVVCESACYYPAPDSASCPACAPPSLCYGGGGVVRK</sequence>
<reference evidence="1" key="1">
    <citation type="submission" date="2020-05" db="EMBL/GenBank/DDBJ databases">
        <title>Large-scale comparative analyses of tick genomes elucidate their genetic diversity and vector capacities.</title>
        <authorList>
            <person name="Jia N."/>
            <person name="Wang J."/>
            <person name="Shi W."/>
            <person name="Du L."/>
            <person name="Sun Y."/>
            <person name="Zhan W."/>
            <person name="Jiang J."/>
            <person name="Wang Q."/>
            <person name="Zhang B."/>
            <person name="Ji P."/>
            <person name="Sakyi L.B."/>
            <person name="Cui X."/>
            <person name="Yuan T."/>
            <person name="Jiang B."/>
            <person name="Yang W."/>
            <person name="Lam T.T.-Y."/>
            <person name="Chang Q."/>
            <person name="Ding S."/>
            <person name="Wang X."/>
            <person name="Zhu J."/>
            <person name="Ruan X."/>
            <person name="Zhao L."/>
            <person name="Wei J."/>
            <person name="Que T."/>
            <person name="Du C."/>
            <person name="Cheng J."/>
            <person name="Dai P."/>
            <person name="Han X."/>
            <person name="Huang E."/>
            <person name="Gao Y."/>
            <person name="Liu J."/>
            <person name="Shao H."/>
            <person name="Ye R."/>
            <person name="Li L."/>
            <person name="Wei W."/>
            <person name="Wang X."/>
            <person name="Wang C."/>
            <person name="Yang T."/>
            <person name="Huo Q."/>
            <person name="Li W."/>
            <person name="Guo W."/>
            <person name="Chen H."/>
            <person name="Zhou L."/>
            <person name="Ni X."/>
            <person name="Tian J."/>
            <person name="Zhou Y."/>
            <person name="Sheng Y."/>
            <person name="Liu T."/>
            <person name="Pan Y."/>
            <person name="Xia L."/>
            <person name="Li J."/>
            <person name="Zhao F."/>
            <person name="Cao W."/>
        </authorList>
    </citation>
    <scope>NUCLEOTIDE SEQUENCE</scope>
    <source>
        <strain evidence="1">Hyas-2018</strain>
    </source>
</reference>
<dbReference type="EMBL" id="CM023484">
    <property type="protein sequence ID" value="KAH6934530.1"/>
    <property type="molecule type" value="Genomic_DNA"/>
</dbReference>
<evidence type="ECO:0000313" key="1">
    <source>
        <dbReference type="EMBL" id="KAH6934530.1"/>
    </source>
</evidence>
<keyword evidence="2" id="KW-1185">Reference proteome</keyword>
<name>A0ACB7SIS0_HYAAI</name>
<proteinExistence type="predicted"/>
<protein>
    <submittedName>
        <fullName evidence="1">Uncharacterized protein</fullName>
    </submittedName>
</protein>
<comment type="caution">
    <text evidence="1">The sequence shown here is derived from an EMBL/GenBank/DDBJ whole genome shotgun (WGS) entry which is preliminary data.</text>
</comment>